<gene>
    <name evidence="10" type="ORF">SCHCODRAFT_112405</name>
</gene>
<accession>D8QEW1</accession>
<dbReference type="InterPro" id="IPR050331">
    <property type="entry name" value="Zinc_finger"/>
</dbReference>
<comment type="subcellular location">
    <subcellularLocation>
        <location evidence="1">Nucleus</location>
    </subcellularLocation>
</comment>
<dbReference type="AlphaFoldDB" id="D8QEW1"/>
<keyword evidence="2" id="KW-0479">Metal-binding</keyword>
<keyword evidence="6" id="KW-0539">Nucleus</keyword>
<evidence type="ECO:0000313" key="11">
    <source>
        <dbReference type="Proteomes" id="UP000007431"/>
    </source>
</evidence>
<name>D8QEW1_SCHCM</name>
<dbReference type="SMART" id="SM00355">
    <property type="entry name" value="ZnF_C2H2"/>
    <property type="match status" value="3"/>
</dbReference>
<dbReference type="InterPro" id="IPR013087">
    <property type="entry name" value="Znf_C2H2_type"/>
</dbReference>
<feature type="compositionally biased region" description="Low complexity" evidence="8">
    <location>
        <begin position="339"/>
        <end position="356"/>
    </location>
</feature>
<dbReference type="OMA" id="DGHYENG"/>
<dbReference type="InParanoid" id="D8QEW1"/>
<keyword evidence="3" id="KW-0677">Repeat</keyword>
<dbReference type="EMBL" id="GL377310">
    <property type="protein sequence ID" value="EFI94237.1"/>
    <property type="molecule type" value="Genomic_DNA"/>
</dbReference>
<keyword evidence="11" id="KW-1185">Reference proteome</keyword>
<sequence length="508" mass="53996">MSTADDRAIACLAALVSRPRFAFLADRYVALAEATTRLQSVLQSTDKKIQESKRARLPVNASRAGISRGGQEVDVQQDTVSDGISGQLSAEARRTRSTPLRGLSRKPSLSWGDADKGDMLELPAASLNAQNQLPPPSSPQAPEHRVCNSCACLPALEASPMLNNEGYVAISTDEGPLCSAESNVMAGEGSGVSEPRGTIVNGTLRRNEACAEADANMNAMSSLFSASTATNGYQSPTDDLACADSRASLSAAVVALSSTSPQLQQMEGKLAMQLPLSSAQDLRLSPQRSSSLPPSVHQVSFRSRGAISPSGAENSAWKDTPRKSARLAAQSHSAGMHDAPSSRPSTALLASSPAAADFEADPPSKRRRSTRLASTDDHSPSANDQCSPEIDEALSSQSDGDESYIDEGDPPSAGDLTRPYACTACDVAFTKASYLQRHLRDRAHNSEGGAHRCTLCGARFVRVHHLRRHLSSAAHGDERGFTCSVAGCTQAFTRREHLKRHLQNVHKR</sequence>
<feature type="region of interest" description="Disordered" evidence="8">
    <location>
        <begin position="45"/>
        <end position="116"/>
    </location>
</feature>
<dbReference type="GO" id="GO:0008270">
    <property type="term" value="F:zinc ion binding"/>
    <property type="evidence" value="ECO:0007669"/>
    <property type="project" value="UniProtKB-KW"/>
</dbReference>
<feature type="domain" description="C2H2-type" evidence="9">
    <location>
        <begin position="420"/>
        <end position="449"/>
    </location>
</feature>
<keyword evidence="4 7" id="KW-0863">Zinc-finger</keyword>
<feature type="non-terminal residue" evidence="10">
    <location>
        <position position="508"/>
    </location>
</feature>
<feature type="domain" description="C2H2-type" evidence="9">
    <location>
        <begin position="451"/>
        <end position="480"/>
    </location>
</feature>
<dbReference type="GO" id="GO:0010468">
    <property type="term" value="P:regulation of gene expression"/>
    <property type="evidence" value="ECO:0007669"/>
    <property type="project" value="TreeGrafter"/>
</dbReference>
<dbReference type="GeneID" id="9593890"/>
<dbReference type="Proteomes" id="UP000007431">
    <property type="component" value="Unassembled WGS sequence"/>
</dbReference>
<dbReference type="Pfam" id="PF00096">
    <property type="entry name" value="zf-C2H2"/>
    <property type="match status" value="3"/>
</dbReference>
<feature type="compositionally biased region" description="Polar residues" evidence="8">
    <location>
        <begin position="74"/>
        <end position="88"/>
    </location>
</feature>
<evidence type="ECO:0000256" key="4">
    <source>
        <dbReference type="ARBA" id="ARBA00022771"/>
    </source>
</evidence>
<dbReference type="PANTHER" id="PTHR16515">
    <property type="entry name" value="PR DOMAIN ZINC FINGER PROTEIN"/>
    <property type="match status" value="1"/>
</dbReference>
<evidence type="ECO:0000256" key="8">
    <source>
        <dbReference type="SAM" id="MobiDB-lite"/>
    </source>
</evidence>
<dbReference type="KEGG" id="scm:SCHCO_01158666"/>
<dbReference type="HOGENOM" id="CLU_536553_0_0_1"/>
<feature type="domain" description="C2H2-type" evidence="9">
    <location>
        <begin position="481"/>
        <end position="508"/>
    </location>
</feature>
<feature type="compositionally biased region" description="Basic and acidic residues" evidence="8">
    <location>
        <begin position="45"/>
        <end position="54"/>
    </location>
</feature>
<keyword evidence="5" id="KW-0862">Zinc</keyword>
<dbReference type="PROSITE" id="PS00028">
    <property type="entry name" value="ZINC_FINGER_C2H2_1"/>
    <property type="match status" value="3"/>
</dbReference>
<dbReference type="OrthoDB" id="10018191at2759"/>
<dbReference type="eggNOG" id="KOG1721">
    <property type="taxonomic scope" value="Eukaryota"/>
</dbReference>
<reference evidence="10 11" key="1">
    <citation type="journal article" date="2010" name="Nat. Biotechnol.">
        <title>Genome sequence of the model mushroom Schizophyllum commune.</title>
        <authorList>
            <person name="Ohm R.A."/>
            <person name="de Jong J.F."/>
            <person name="Lugones L.G."/>
            <person name="Aerts A."/>
            <person name="Kothe E."/>
            <person name="Stajich J.E."/>
            <person name="de Vries R.P."/>
            <person name="Record E."/>
            <person name="Levasseur A."/>
            <person name="Baker S.E."/>
            <person name="Bartholomew K.A."/>
            <person name="Coutinho P.M."/>
            <person name="Erdmann S."/>
            <person name="Fowler T.J."/>
            <person name="Gathman A.C."/>
            <person name="Lombard V."/>
            <person name="Henrissat B."/>
            <person name="Knabe N."/>
            <person name="Kuees U."/>
            <person name="Lilly W.W."/>
            <person name="Lindquist E."/>
            <person name="Lucas S."/>
            <person name="Magnuson J.K."/>
            <person name="Piumi F."/>
            <person name="Raudaskoski M."/>
            <person name="Salamov A."/>
            <person name="Schmutz J."/>
            <person name="Schwarze F.W.M.R."/>
            <person name="vanKuyk P.A."/>
            <person name="Horton J.S."/>
            <person name="Grigoriev I.V."/>
            <person name="Woesten H.A.B."/>
        </authorList>
    </citation>
    <scope>NUCLEOTIDE SEQUENCE [LARGE SCALE GENOMIC DNA]</scope>
    <source>
        <strain evidence="11">H4-8 / FGSC 9210</strain>
    </source>
</reference>
<dbReference type="Gene3D" id="3.30.160.60">
    <property type="entry name" value="Classic Zinc Finger"/>
    <property type="match status" value="2"/>
</dbReference>
<dbReference type="VEuPathDB" id="FungiDB:SCHCODRAFT_01158666"/>
<dbReference type="InterPro" id="IPR036236">
    <property type="entry name" value="Znf_C2H2_sf"/>
</dbReference>
<feature type="compositionally biased region" description="Low complexity" evidence="8">
    <location>
        <begin position="282"/>
        <end position="295"/>
    </location>
</feature>
<dbReference type="SUPFAM" id="SSF57667">
    <property type="entry name" value="beta-beta-alpha zinc fingers"/>
    <property type="match status" value="2"/>
</dbReference>
<dbReference type="RefSeq" id="XP_003029140.1">
    <property type="nucleotide sequence ID" value="XM_003029094.1"/>
</dbReference>
<dbReference type="PROSITE" id="PS50157">
    <property type="entry name" value="ZINC_FINGER_C2H2_2"/>
    <property type="match status" value="3"/>
</dbReference>
<feature type="compositionally biased region" description="Acidic residues" evidence="8">
    <location>
        <begin position="399"/>
        <end position="409"/>
    </location>
</feature>
<proteinExistence type="predicted"/>
<feature type="region of interest" description="Disordered" evidence="8">
    <location>
        <begin position="281"/>
        <end position="414"/>
    </location>
</feature>
<evidence type="ECO:0000256" key="1">
    <source>
        <dbReference type="ARBA" id="ARBA00004123"/>
    </source>
</evidence>
<evidence type="ECO:0000256" key="5">
    <source>
        <dbReference type="ARBA" id="ARBA00022833"/>
    </source>
</evidence>
<evidence type="ECO:0000256" key="2">
    <source>
        <dbReference type="ARBA" id="ARBA00022723"/>
    </source>
</evidence>
<evidence type="ECO:0000256" key="6">
    <source>
        <dbReference type="ARBA" id="ARBA00023242"/>
    </source>
</evidence>
<dbReference type="GO" id="GO:0005634">
    <property type="term" value="C:nucleus"/>
    <property type="evidence" value="ECO:0007669"/>
    <property type="project" value="UniProtKB-SubCell"/>
</dbReference>
<evidence type="ECO:0000259" key="9">
    <source>
        <dbReference type="PROSITE" id="PS50157"/>
    </source>
</evidence>
<organism evidence="11">
    <name type="scientific">Schizophyllum commune (strain H4-8 / FGSC 9210)</name>
    <name type="common">Split gill fungus</name>
    <dbReference type="NCBI Taxonomy" id="578458"/>
    <lineage>
        <taxon>Eukaryota</taxon>
        <taxon>Fungi</taxon>
        <taxon>Dikarya</taxon>
        <taxon>Basidiomycota</taxon>
        <taxon>Agaricomycotina</taxon>
        <taxon>Agaricomycetes</taxon>
        <taxon>Agaricomycetidae</taxon>
        <taxon>Agaricales</taxon>
        <taxon>Schizophyllaceae</taxon>
        <taxon>Schizophyllum</taxon>
    </lineage>
</organism>
<evidence type="ECO:0000313" key="10">
    <source>
        <dbReference type="EMBL" id="EFI94237.1"/>
    </source>
</evidence>
<protein>
    <recommendedName>
        <fullName evidence="9">C2H2-type domain-containing protein</fullName>
    </recommendedName>
</protein>
<evidence type="ECO:0000256" key="3">
    <source>
        <dbReference type="ARBA" id="ARBA00022737"/>
    </source>
</evidence>
<evidence type="ECO:0000256" key="7">
    <source>
        <dbReference type="PROSITE-ProRule" id="PRU00042"/>
    </source>
</evidence>
<dbReference type="PANTHER" id="PTHR16515:SF49">
    <property type="entry name" value="GASTRULA ZINC FINGER PROTEIN XLCGF49.1-LIKE-RELATED"/>
    <property type="match status" value="1"/>
</dbReference>